<feature type="transmembrane region" description="Helical" evidence="1">
    <location>
        <begin position="265"/>
        <end position="285"/>
    </location>
</feature>
<proteinExistence type="predicted"/>
<reference evidence="2 3" key="1">
    <citation type="submission" date="2014-02" db="EMBL/GenBank/DDBJ databases">
        <title>Draft genome sequence of Lysinibacillus odysseyi NBRC 100172.</title>
        <authorList>
            <person name="Zhang F."/>
            <person name="Wang G."/>
            <person name="Zhang L."/>
        </authorList>
    </citation>
    <scope>NUCLEOTIDE SEQUENCE [LARGE SCALE GENOMIC DNA]</scope>
    <source>
        <strain evidence="2 3">NBRC 100172</strain>
    </source>
</reference>
<name>A0A0A3IB47_9BACI</name>
<protein>
    <submittedName>
        <fullName evidence="2">Uncharacterized protein</fullName>
    </submittedName>
</protein>
<dbReference type="EMBL" id="JPVP01000060">
    <property type="protein sequence ID" value="KGR81986.1"/>
    <property type="molecule type" value="Genomic_DNA"/>
</dbReference>
<feature type="transmembrane region" description="Helical" evidence="1">
    <location>
        <begin position="207"/>
        <end position="234"/>
    </location>
</feature>
<gene>
    <name evidence="2" type="ORF">CD32_22080</name>
</gene>
<sequence length="372" mass="41892">MRNVLKTVLMIEKSNKKNIAACIIIAVFVFGLISFITTEEKGNLIKERTGDYQSVSSALYKFQIEDASENGDGSDLYKNLVRQQRVISTQRMAARVDRPALYLETSLELADLRDAAFKMDGFQDVALYLPTKTENQLQRVYYQELVNEGKSVSQNPLSFYQFLGYLFGIIGAGWFIFVSIYSCGILIEEFQHTSLIKGYPISFGKYVLAKCSSAMLMVGIFILLLFICSLPLIYFNGLGDSSYPVAVYSGSIEVFTTIKFIGVSVLYMLLIALFAILLSIILNMLLKNMYLTMFVQLLLYISPYLFPGMMAFVPWNPINYLNFSRIFNGETLDLATPAALYMSQGLITIGVCIVIMLFIIKAFFTAGKLKRV</sequence>
<accession>A0A0A3IB47</accession>
<feature type="transmembrane region" description="Helical" evidence="1">
    <location>
        <begin position="162"/>
        <end position="187"/>
    </location>
</feature>
<dbReference type="STRING" id="1220589.CD32_22080"/>
<keyword evidence="1" id="KW-0812">Transmembrane</keyword>
<dbReference type="eggNOG" id="ENOG502ZAW0">
    <property type="taxonomic scope" value="Bacteria"/>
</dbReference>
<feature type="transmembrane region" description="Helical" evidence="1">
    <location>
        <begin position="297"/>
        <end position="318"/>
    </location>
</feature>
<feature type="transmembrane region" description="Helical" evidence="1">
    <location>
        <begin position="20"/>
        <end position="38"/>
    </location>
</feature>
<evidence type="ECO:0000256" key="1">
    <source>
        <dbReference type="SAM" id="Phobius"/>
    </source>
</evidence>
<dbReference type="Proteomes" id="UP000030437">
    <property type="component" value="Unassembled WGS sequence"/>
</dbReference>
<dbReference type="RefSeq" id="WP_036159095.1">
    <property type="nucleotide sequence ID" value="NZ_AVCX01000001.1"/>
</dbReference>
<evidence type="ECO:0000313" key="2">
    <source>
        <dbReference type="EMBL" id="KGR81986.1"/>
    </source>
</evidence>
<keyword evidence="3" id="KW-1185">Reference proteome</keyword>
<dbReference type="AlphaFoldDB" id="A0A0A3IB47"/>
<keyword evidence="1" id="KW-1133">Transmembrane helix</keyword>
<comment type="caution">
    <text evidence="2">The sequence shown here is derived from an EMBL/GenBank/DDBJ whole genome shotgun (WGS) entry which is preliminary data.</text>
</comment>
<keyword evidence="1" id="KW-0472">Membrane</keyword>
<dbReference type="OrthoDB" id="2167251at2"/>
<feature type="transmembrane region" description="Helical" evidence="1">
    <location>
        <begin position="338"/>
        <end position="364"/>
    </location>
</feature>
<organism evidence="2 3">
    <name type="scientific">Lysinibacillus odysseyi 34hs-1 = NBRC 100172</name>
    <dbReference type="NCBI Taxonomy" id="1220589"/>
    <lineage>
        <taxon>Bacteria</taxon>
        <taxon>Bacillati</taxon>
        <taxon>Bacillota</taxon>
        <taxon>Bacilli</taxon>
        <taxon>Bacillales</taxon>
        <taxon>Bacillaceae</taxon>
        <taxon>Lysinibacillus</taxon>
    </lineage>
</organism>
<evidence type="ECO:0000313" key="3">
    <source>
        <dbReference type="Proteomes" id="UP000030437"/>
    </source>
</evidence>